<evidence type="ECO:0000313" key="13">
    <source>
        <dbReference type="EMBL" id="PKK90650.1"/>
    </source>
</evidence>
<evidence type="ECO:0000256" key="1">
    <source>
        <dbReference type="ARBA" id="ARBA00004377"/>
    </source>
</evidence>
<dbReference type="PRINTS" id="PR00813">
    <property type="entry name" value="BCTERIALGSPG"/>
</dbReference>
<comment type="caution">
    <text evidence="13">The sequence shown here is derived from an EMBL/GenBank/DDBJ whole genome shotgun (WGS) entry which is preliminary data.</text>
</comment>
<dbReference type="PANTHER" id="PTHR30093:SF44">
    <property type="entry name" value="TYPE II SECRETION SYSTEM CORE PROTEIN G"/>
    <property type="match status" value="1"/>
</dbReference>
<sequence>MKSEKSAITAPIVKIDFTSSNRGFTLIEMLVVVVIMGILSTLVLPSVMGRTEDARTASAKTQIAMITLALDLYMADNGTYPTTDQGLEALIRKSPLSPVPRSWRGPYFRDGNLPMDPWGKEYFYISPGQQGRPFDLKTLGADGSQGGTGHNMDIESWKISGTSSK</sequence>
<dbReference type="Pfam" id="PF08334">
    <property type="entry name" value="T2SSG"/>
    <property type="match status" value="1"/>
</dbReference>
<dbReference type="PROSITE" id="PS00409">
    <property type="entry name" value="PROKAR_NTER_METHYL"/>
    <property type="match status" value="1"/>
</dbReference>
<keyword evidence="6" id="KW-0997">Cell inner membrane</keyword>
<dbReference type="GO" id="GO:0015628">
    <property type="term" value="P:protein secretion by the type II secretion system"/>
    <property type="evidence" value="ECO:0007669"/>
    <property type="project" value="InterPro"/>
</dbReference>
<proteinExistence type="inferred from homology"/>
<evidence type="ECO:0000256" key="6">
    <source>
        <dbReference type="ARBA" id="ARBA00022519"/>
    </source>
</evidence>
<gene>
    <name evidence="13" type="primary">gspG</name>
    <name evidence="13" type="ORF">CVV64_09390</name>
</gene>
<evidence type="ECO:0000256" key="3">
    <source>
        <dbReference type="ARBA" id="ARBA00020042"/>
    </source>
</evidence>
<reference evidence="13" key="2">
    <citation type="submission" date="2017-11" db="EMBL/GenBank/DDBJ databases">
        <authorList>
            <person name="Han C.G."/>
        </authorList>
    </citation>
    <scope>NUCLEOTIDE SEQUENCE</scope>
    <source>
        <strain evidence="13">HGW-Wallbacteria-1</strain>
    </source>
</reference>
<evidence type="ECO:0000256" key="8">
    <source>
        <dbReference type="ARBA" id="ARBA00022989"/>
    </source>
</evidence>
<dbReference type="InterPro" id="IPR000983">
    <property type="entry name" value="Bac_GSPG_pilin"/>
</dbReference>
<evidence type="ECO:0000256" key="4">
    <source>
        <dbReference type="ARBA" id="ARBA00022475"/>
    </source>
</evidence>
<organism evidence="13">
    <name type="scientific">Candidatus Wallbacteria bacterium HGW-Wallbacteria-1</name>
    <dbReference type="NCBI Taxonomy" id="2013854"/>
    <lineage>
        <taxon>Bacteria</taxon>
        <taxon>Candidatus Walliibacteriota</taxon>
    </lineage>
</organism>
<feature type="transmembrane region" description="Helical" evidence="11">
    <location>
        <begin position="24"/>
        <end position="45"/>
    </location>
</feature>
<keyword evidence="7 11" id="KW-0812">Transmembrane</keyword>
<evidence type="ECO:0000256" key="7">
    <source>
        <dbReference type="ARBA" id="ARBA00022692"/>
    </source>
</evidence>
<dbReference type="SUPFAM" id="SSF54523">
    <property type="entry name" value="Pili subunits"/>
    <property type="match status" value="1"/>
</dbReference>
<dbReference type="Gene3D" id="3.30.700.10">
    <property type="entry name" value="Glycoprotein, Type 4 Pilin"/>
    <property type="match status" value="1"/>
</dbReference>
<dbReference type="InterPro" id="IPR010054">
    <property type="entry name" value="Type2_sec_GspG"/>
</dbReference>
<dbReference type="PANTHER" id="PTHR30093">
    <property type="entry name" value="GENERAL SECRETION PATHWAY PROTEIN G"/>
    <property type="match status" value="1"/>
</dbReference>
<reference evidence="13" key="1">
    <citation type="journal article" date="2017" name="ISME J.">
        <title>Potential for microbial H2 and metal transformations associated with novel bacteria and archaea in deep terrestrial subsurface sediments.</title>
        <authorList>
            <person name="Hernsdorf A.W."/>
            <person name="Amano Y."/>
            <person name="Miyakawa K."/>
            <person name="Ise K."/>
            <person name="Suzuki Y."/>
            <person name="Anantharaman K."/>
            <person name="Probst A."/>
            <person name="Burstein D."/>
            <person name="Thomas B.C."/>
            <person name="Banfield J.F."/>
        </authorList>
    </citation>
    <scope>NUCLEOTIDE SEQUENCE [LARGE SCALE GENOMIC DNA]</scope>
    <source>
        <strain evidence="13">HGW-Wallbacteria-1</strain>
    </source>
</reference>
<keyword evidence="8 11" id="KW-1133">Transmembrane helix</keyword>
<protein>
    <recommendedName>
        <fullName evidence="3">Type II secretion system core protein G</fullName>
    </recommendedName>
</protein>
<keyword evidence="5" id="KW-0488">Methylation</keyword>
<dbReference type="Proteomes" id="UP000233256">
    <property type="component" value="Unassembled WGS sequence"/>
</dbReference>
<name>A0A2N1PQN8_9BACT</name>
<evidence type="ECO:0000256" key="2">
    <source>
        <dbReference type="ARBA" id="ARBA00009984"/>
    </source>
</evidence>
<keyword evidence="9 11" id="KW-0472">Membrane</keyword>
<comment type="similarity">
    <text evidence="2">Belongs to the GSP G family.</text>
</comment>
<evidence type="ECO:0000259" key="12">
    <source>
        <dbReference type="Pfam" id="PF08334"/>
    </source>
</evidence>
<accession>A0A2N1PQN8</accession>
<comment type="subcellular location">
    <subcellularLocation>
        <location evidence="1">Cell inner membrane</location>
        <topology evidence="1">Single-pass membrane protein</topology>
    </subcellularLocation>
</comment>
<dbReference type="GO" id="GO:0015627">
    <property type="term" value="C:type II protein secretion system complex"/>
    <property type="evidence" value="ECO:0007669"/>
    <property type="project" value="InterPro"/>
</dbReference>
<evidence type="ECO:0000256" key="10">
    <source>
        <dbReference type="SAM" id="MobiDB-lite"/>
    </source>
</evidence>
<dbReference type="InterPro" id="IPR012902">
    <property type="entry name" value="N_methyl_site"/>
</dbReference>
<evidence type="ECO:0000256" key="11">
    <source>
        <dbReference type="SAM" id="Phobius"/>
    </source>
</evidence>
<dbReference type="InterPro" id="IPR045584">
    <property type="entry name" value="Pilin-like"/>
</dbReference>
<evidence type="ECO:0000256" key="5">
    <source>
        <dbReference type="ARBA" id="ARBA00022481"/>
    </source>
</evidence>
<dbReference type="AlphaFoldDB" id="A0A2N1PQN8"/>
<dbReference type="InterPro" id="IPR013545">
    <property type="entry name" value="T2SS_protein-GspG_C"/>
</dbReference>
<feature type="region of interest" description="Disordered" evidence="10">
    <location>
        <begin position="144"/>
        <end position="165"/>
    </location>
</feature>
<evidence type="ECO:0000256" key="9">
    <source>
        <dbReference type="ARBA" id="ARBA00023136"/>
    </source>
</evidence>
<keyword evidence="4" id="KW-1003">Cell membrane</keyword>
<dbReference type="NCBIfam" id="TIGR02532">
    <property type="entry name" value="IV_pilin_GFxxxE"/>
    <property type="match status" value="1"/>
</dbReference>
<dbReference type="EMBL" id="PGXC01000005">
    <property type="protein sequence ID" value="PKK90650.1"/>
    <property type="molecule type" value="Genomic_DNA"/>
</dbReference>
<dbReference type="Pfam" id="PF07963">
    <property type="entry name" value="N_methyl"/>
    <property type="match status" value="1"/>
</dbReference>
<dbReference type="NCBIfam" id="TIGR01710">
    <property type="entry name" value="typeII_sec_gspG"/>
    <property type="match status" value="1"/>
</dbReference>
<feature type="domain" description="Type II secretion system protein GspG C-terminal" evidence="12">
    <location>
        <begin position="47"/>
        <end position="157"/>
    </location>
</feature>
<dbReference type="GO" id="GO:0005886">
    <property type="term" value="C:plasma membrane"/>
    <property type="evidence" value="ECO:0007669"/>
    <property type="project" value="UniProtKB-SubCell"/>
</dbReference>